<accession>D3DZ32</accession>
<feature type="domain" description="NADPH-dependent FMN reductase-like" evidence="6">
    <location>
        <begin position="1"/>
        <end position="133"/>
    </location>
</feature>
<proteinExistence type="inferred from homology"/>
<evidence type="ECO:0000256" key="2">
    <source>
        <dbReference type="ARBA" id="ARBA00001966"/>
    </source>
</evidence>
<organism evidence="7 8">
    <name type="scientific">Methanobrevibacter ruminantium (strain ATCC 35063 / DSM 1093 / JCM 13430 / OCM 146 / M1)</name>
    <name type="common">Methanobacterium ruminantium</name>
    <dbReference type="NCBI Taxonomy" id="634498"/>
    <lineage>
        <taxon>Archaea</taxon>
        <taxon>Methanobacteriati</taxon>
        <taxon>Methanobacteriota</taxon>
        <taxon>Methanomada group</taxon>
        <taxon>Methanobacteria</taxon>
        <taxon>Methanobacteriales</taxon>
        <taxon>Methanobacteriaceae</taxon>
        <taxon>Methanobrevibacter</taxon>
    </lineage>
</organism>
<evidence type="ECO:0000256" key="5">
    <source>
        <dbReference type="ARBA" id="ARBA00038292"/>
    </source>
</evidence>
<dbReference type="Gene3D" id="3.40.50.360">
    <property type="match status" value="1"/>
</dbReference>
<evidence type="ECO:0000259" key="6">
    <source>
        <dbReference type="Pfam" id="PF03358"/>
    </source>
</evidence>
<dbReference type="SUPFAM" id="SSF52218">
    <property type="entry name" value="Flavoproteins"/>
    <property type="match status" value="1"/>
</dbReference>
<name>D3DZ32_METRM</name>
<gene>
    <name evidence="7" type="ordered locus">mru_1732</name>
</gene>
<reference evidence="7 8" key="1">
    <citation type="journal article" date="2010" name="PLoS ONE">
        <title>The genome sequence of the rumen methanogen Methanobrevibacter ruminantium reveals new possibilities for controlling ruminant methane emissions.</title>
        <authorList>
            <person name="Leahy S.C."/>
            <person name="Kelly W.J."/>
            <person name="Altermann E."/>
            <person name="Ronimus R.S."/>
            <person name="Yeoman C.J."/>
            <person name="Pacheco D.M."/>
            <person name="Li D."/>
            <person name="Kong Z."/>
            <person name="McTavish S."/>
            <person name="Sang C."/>
            <person name="Lambie S.C."/>
            <person name="Janssen P.H."/>
            <person name="Dey D."/>
            <person name="Attwood G.T."/>
        </authorList>
    </citation>
    <scope>NUCLEOTIDE SEQUENCE [LARGE SCALE GENOMIC DNA]</scope>
    <source>
        <strain evidence="8">ATCC 35063 / DSM 1093 / JCM 13430 / OCM 146 / M1</strain>
    </source>
</reference>
<dbReference type="PATRIC" id="fig|634498.28.peg.1733"/>
<dbReference type="PANTHER" id="PTHR43278:SF2">
    <property type="entry name" value="IRON-SULFUR FLAVOPROTEIN"/>
    <property type="match status" value="1"/>
</dbReference>
<dbReference type="AlphaFoldDB" id="D3DZ32"/>
<dbReference type="OrthoDB" id="9059at2157"/>
<dbReference type="STRING" id="634498.mru_1732"/>
<dbReference type="KEGG" id="mru:mru_1732"/>
<evidence type="ECO:0000256" key="3">
    <source>
        <dbReference type="ARBA" id="ARBA00022630"/>
    </source>
</evidence>
<comment type="cofactor">
    <cofactor evidence="2">
        <name>[4Fe-4S] cluster</name>
        <dbReference type="ChEBI" id="CHEBI:49883"/>
    </cofactor>
</comment>
<evidence type="ECO:0000256" key="4">
    <source>
        <dbReference type="ARBA" id="ARBA00022643"/>
    </source>
</evidence>
<dbReference type="Proteomes" id="UP000008680">
    <property type="component" value="Chromosome"/>
</dbReference>
<dbReference type="InterPro" id="IPR005025">
    <property type="entry name" value="FMN_Rdtase-like_dom"/>
</dbReference>
<dbReference type="PANTHER" id="PTHR43278">
    <property type="entry name" value="NAD(P)H-DEPENDENT FMN-CONTAINING OXIDOREDUCTASE YWQN-RELATED"/>
    <property type="match status" value="1"/>
</dbReference>
<evidence type="ECO:0000313" key="7">
    <source>
        <dbReference type="EMBL" id="ADC47582.1"/>
    </source>
</evidence>
<evidence type="ECO:0000256" key="1">
    <source>
        <dbReference type="ARBA" id="ARBA00001917"/>
    </source>
</evidence>
<sequence length="223" mass="25795">MEFYIINGGPRKKYNTAELLKKASEGIKDELKDIDEDVNIHQIHLYDLNFKGCKSCFHCKRIGGKYYAQCPIKDDLLELLPKVQNSDGIIFGSPIYFGEITGELRSFLERFLFSILVYGGESNAPKRMPMAMIYTMNVTEEGFNLFYGDKFDILENAMANLISKPYSLKVYDTFQFSDYSKYENYAFDPELKAKRKEEHFPIDLDNAYNLGKKIAQDSLKLNE</sequence>
<comment type="similarity">
    <text evidence="5">Belongs to the SsuE family. Isf subfamily.</text>
</comment>
<dbReference type="eggNOG" id="arCOG02575">
    <property type="taxonomic scope" value="Archaea"/>
</dbReference>
<dbReference type="RefSeq" id="WP_012956530.1">
    <property type="nucleotide sequence ID" value="NC_013790.1"/>
</dbReference>
<dbReference type="Pfam" id="PF03358">
    <property type="entry name" value="FMN_red"/>
    <property type="match status" value="1"/>
</dbReference>
<keyword evidence="8" id="KW-1185">Reference proteome</keyword>
<dbReference type="HOGENOM" id="CLU_050993_2_0_2"/>
<keyword evidence="4" id="KW-0288">FMN</keyword>
<evidence type="ECO:0000313" key="8">
    <source>
        <dbReference type="Proteomes" id="UP000008680"/>
    </source>
</evidence>
<comment type="cofactor">
    <cofactor evidence="1">
        <name>FMN</name>
        <dbReference type="ChEBI" id="CHEBI:58210"/>
    </cofactor>
</comment>
<dbReference type="InterPro" id="IPR051796">
    <property type="entry name" value="ISF_SsuE-like"/>
</dbReference>
<dbReference type="GO" id="GO:0016491">
    <property type="term" value="F:oxidoreductase activity"/>
    <property type="evidence" value="ECO:0007669"/>
    <property type="project" value="InterPro"/>
</dbReference>
<dbReference type="InterPro" id="IPR029039">
    <property type="entry name" value="Flavoprotein-like_sf"/>
</dbReference>
<keyword evidence="3" id="KW-0285">Flavoprotein</keyword>
<protein>
    <submittedName>
        <fullName evidence="7">NADPH-dependent FMN reductase</fullName>
    </submittedName>
</protein>
<dbReference type="GeneID" id="8771396"/>
<dbReference type="EMBL" id="CP001719">
    <property type="protein sequence ID" value="ADC47582.1"/>
    <property type="molecule type" value="Genomic_DNA"/>
</dbReference>